<organism evidence="1 2">
    <name type="scientific">Nephila pilipes</name>
    <name type="common">Giant wood spider</name>
    <name type="synonym">Nephila maculata</name>
    <dbReference type="NCBI Taxonomy" id="299642"/>
    <lineage>
        <taxon>Eukaryota</taxon>
        <taxon>Metazoa</taxon>
        <taxon>Ecdysozoa</taxon>
        <taxon>Arthropoda</taxon>
        <taxon>Chelicerata</taxon>
        <taxon>Arachnida</taxon>
        <taxon>Araneae</taxon>
        <taxon>Araneomorphae</taxon>
        <taxon>Entelegynae</taxon>
        <taxon>Araneoidea</taxon>
        <taxon>Nephilidae</taxon>
        <taxon>Nephila</taxon>
    </lineage>
</organism>
<dbReference type="AlphaFoldDB" id="A0A8X6TGC9"/>
<keyword evidence="2" id="KW-1185">Reference proteome</keyword>
<proteinExistence type="predicted"/>
<evidence type="ECO:0000313" key="2">
    <source>
        <dbReference type="Proteomes" id="UP000887013"/>
    </source>
</evidence>
<evidence type="ECO:0000313" key="1">
    <source>
        <dbReference type="EMBL" id="GFT05434.1"/>
    </source>
</evidence>
<dbReference type="Proteomes" id="UP000887013">
    <property type="component" value="Unassembled WGS sequence"/>
</dbReference>
<dbReference type="OrthoDB" id="8065209at2759"/>
<accession>A0A8X6TGC9</accession>
<sequence length="124" mass="13828">MTEHQSYGQKTILLHLRSAKRSGRDHSLVPSCSRCITCHLGRGIGHSSRCCTPSTAGSCSTSLVLQPLPIGQPPVTLYCDVSTDRIRPFVPEFFKREIFKNLHALSHPGIRTSLKLVAERYVWP</sequence>
<protein>
    <submittedName>
        <fullName evidence="1">Pro-Pol polyprotein</fullName>
    </submittedName>
</protein>
<dbReference type="EMBL" id="BMAW01102682">
    <property type="protein sequence ID" value="GFT05434.1"/>
    <property type="molecule type" value="Genomic_DNA"/>
</dbReference>
<reference evidence="1" key="1">
    <citation type="submission" date="2020-08" db="EMBL/GenBank/DDBJ databases">
        <title>Multicomponent nature underlies the extraordinary mechanical properties of spider dragline silk.</title>
        <authorList>
            <person name="Kono N."/>
            <person name="Nakamura H."/>
            <person name="Mori M."/>
            <person name="Yoshida Y."/>
            <person name="Ohtoshi R."/>
            <person name="Malay A.D."/>
            <person name="Moran D.A.P."/>
            <person name="Tomita M."/>
            <person name="Numata K."/>
            <person name="Arakawa K."/>
        </authorList>
    </citation>
    <scope>NUCLEOTIDE SEQUENCE</scope>
</reference>
<comment type="caution">
    <text evidence="1">The sequence shown here is derived from an EMBL/GenBank/DDBJ whole genome shotgun (WGS) entry which is preliminary data.</text>
</comment>
<gene>
    <name evidence="1" type="primary">pol_4019</name>
    <name evidence="1" type="ORF">NPIL_174731</name>
</gene>
<name>A0A8X6TGC9_NEPPI</name>